<dbReference type="InterPro" id="IPR015377">
    <property type="entry name" value="Fumarylacetoacetase_N"/>
</dbReference>
<dbReference type="Proteomes" id="UP000017670">
    <property type="component" value="Unassembled WGS sequence"/>
</dbReference>
<dbReference type="SUPFAM" id="SSF63433">
    <property type="entry name" value="Fumarylacetoacetate hydrolase, FAH, N-terminal domain"/>
    <property type="match status" value="1"/>
</dbReference>
<feature type="binding site" evidence="13">
    <location>
        <position position="244"/>
    </location>
    <ligand>
        <name>substrate</name>
    </ligand>
</feature>
<dbReference type="GO" id="GO:0004334">
    <property type="term" value="F:fumarylacetoacetase activity"/>
    <property type="evidence" value="ECO:0007669"/>
    <property type="project" value="UniProtKB-EC"/>
</dbReference>
<feature type="domain" description="Fumarylacetoacetase-like C-terminal" evidence="15">
    <location>
        <begin position="128"/>
        <end position="417"/>
    </location>
</feature>
<keyword evidence="10" id="KW-0828">Tyrosine catabolism</keyword>
<dbReference type="EC" id="3.7.1.2" evidence="5"/>
<dbReference type="GO" id="GO:1902000">
    <property type="term" value="P:homogentisate catabolic process"/>
    <property type="evidence" value="ECO:0007669"/>
    <property type="project" value="TreeGrafter"/>
</dbReference>
<evidence type="ECO:0000256" key="4">
    <source>
        <dbReference type="ARBA" id="ARBA00010211"/>
    </source>
</evidence>
<dbReference type="RefSeq" id="WP_005061953.1">
    <property type="nucleotide sequence ID" value="NZ_KB849766.1"/>
</dbReference>
<evidence type="ECO:0000256" key="9">
    <source>
        <dbReference type="ARBA" id="ARBA00022842"/>
    </source>
</evidence>
<evidence type="ECO:0000256" key="5">
    <source>
        <dbReference type="ARBA" id="ARBA00012094"/>
    </source>
</evidence>
<evidence type="ECO:0000259" key="16">
    <source>
        <dbReference type="Pfam" id="PF09298"/>
    </source>
</evidence>
<gene>
    <name evidence="17" type="ORF">F933_02672</name>
</gene>
<feature type="binding site" evidence="14">
    <location>
        <position position="261"/>
    </location>
    <ligand>
        <name>Mg(2+)</name>
        <dbReference type="ChEBI" id="CHEBI:18420"/>
    </ligand>
</feature>
<evidence type="ECO:0000256" key="14">
    <source>
        <dbReference type="PIRSR" id="PIRSR605959-3"/>
    </source>
</evidence>
<feature type="domain" description="Fumarylacetoacetase N-terminal" evidence="16">
    <location>
        <begin position="20"/>
        <end position="122"/>
    </location>
</feature>
<dbReference type="InterPro" id="IPR011234">
    <property type="entry name" value="Fumarylacetoacetase-like_C"/>
</dbReference>
<feature type="binding site" evidence="13">
    <location>
        <position position="132"/>
    </location>
    <ligand>
        <name>substrate</name>
    </ligand>
</feature>
<comment type="pathway">
    <text evidence="3">Amino-acid degradation; L-phenylalanine degradation; acetoacetate and fumarate from L-phenylalanine: step 6/6.</text>
</comment>
<dbReference type="Pfam" id="PF09298">
    <property type="entry name" value="FAA_hydrolase_N"/>
    <property type="match status" value="1"/>
</dbReference>
<keyword evidence="6 14" id="KW-0479">Metal-binding</keyword>
<comment type="caution">
    <text evidence="17">The sequence shown here is derived from an EMBL/GenBank/DDBJ whole genome shotgun (WGS) entry which is preliminary data.</text>
</comment>
<feature type="binding site" evidence="14">
    <location>
        <position position="237"/>
    </location>
    <ligand>
        <name>Ca(2+)</name>
        <dbReference type="ChEBI" id="CHEBI:29108"/>
    </ligand>
</feature>
<dbReference type="GO" id="GO:0006572">
    <property type="term" value="P:L-tyrosine catabolic process"/>
    <property type="evidence" value="ECO:0007669"/>
    <property type="project" value="UniProtKB-KW"/>
</dbReference>
<evidence type="ECO:0000256" key="10">
    <source>
        <dbReference type="ARBA" id="ARBA00022878"/>
    </source>
</evidence>
<evidence type="ECO:0000256" key="6">
    <source>
        <dbReference type="ARBA" id="ARBA00022723"/>
    </source>
</evidence>
<dbReference type="HOGENOM" id="CLU_026207_2_0_6"/>
<dbReference type="SUPFAM" id="SSF56529">
    <property type="entry name" value="FAH"/>
    <property type="match status" value="1"/>
</dbReference>
<keyword evidence="18" id="KW-1185">Reference proteome</keyword>
<evidence type="ECO:0000313" key="18">
    <source>
        <dbReference type="Proteomes" id="UP000017670"/>
    </source>
</evidence>
<sequence>MANQLTSFLEIDPQSDFTIHNLPYGIFSEEPKSTKKVGIAIGEWVLDLALLESEGLLNLEGNINYFNQPTLNQFIESGKQNWQHVRKTIQSLLSVDNPILQENSDLRNRVLFSKNTVTLHLPIQVSGYTDFYSSKEHATNVGTMFRDPKNALLPNWSELPVGYNGRASSVIVSGTDIVRPSGQIKLPNNERPVFSATRKLDFELETAFIIGKPTQLGQPISINNAWDHIFGMVLLNDWSARDIQQWEYVPLGPFNAKTFASAISPWVVTMDALEPFKVKGPEQHPKPLHYLQENIATNSYDIHLSVEVQTPDSEQTDVICETNFKYMYWSMAQQLTHHTIAGCNVQVGDLMGSGTISGSAENSYGSLLELTWNTTKPLTLSNGEKRGFLEDGDRVIMKGYCEKDGIRIGFGQVENTILSAHTFDFNETEVEQYETV</sequence>
<evidence type="ECO:0000256" key="12">
    <source>
        <dbReference type="PIRSR" id="PIRSR605959-1"/>
    </source>
</evidence>
<dbReference type="eggNOG" id="COG0179">
    <property type="taxonomic scope" value="Bacteria"/>
</dbReference>
<name>N9FHX5_9GAMM</name>
<keyword evidence="11" id="KW-0585">Phenylalanine catabolism</keyword>
<keyword evidence="7" id="KW-0378">Hydrolase</keyword>
<feature type="binding site" evidence="14">
    <location>
        <position position="130"/>
    </location>
    <ligand>
        <name>Ca(2+)</name>
        <dbReference type="ChEBI" id="CHEBI:29108"/>
    </ligand>
</feature>
<evidence type="ECO:0000256" key="3">
    <source>
        <dbReference type="ARBA" id="ARBA00004782"/>
    </source>
</evidence>
<feature type="binding site" evidence="14">
    <location>
        <position position="237"/>
    </location>
    <ligand>
        <name>Mg(2+)</name>
        <dbReference type="ChEBI" id="CHEBI:18420"/>
    </ligand>
</feature>
<organism evidence="17 18">
    <name type="scientific">Acinetobacter beijerinckii CIP 110307</name>
    <dbReference type="NCBI Taxonomy" id="1217648"/>
    <lineage>
        <taxon>Bacteria</taxon>
        <taxon>Pseudomonadati</taxon>
        <taxon>Pseudomonadota</taxon>
        <taxon>Gammaproteobacteria</taxon>
        <taxon>Moraxellales</taxon>
        <taxon>Moraxellaceae</taxon>
        <taxon>Acinetobacter</taxon>
    </lineage>
</organism>
<evidence type="ECO:0000256" key="13">
    <source>
        <dbReference type="PIRSR" id="PIRSR605959-2"/>
    </source>
</evidence>
<dbReference type="Pfam" id="PF01557">
    <property type="entry name" value="FAA_hydrolase"/>
    <property type="match status" value="1"/>
</dbReference>
<dbReference type="AlphaFoldDB" id="N9FHX5"/>
<feature type="binding site" evidence="14">
    <location>
        <position position="257"/>
    </location>
    <ligand>
        <name>Mg(2+)</name>
        <dbReference type="ChEBI" id="CHEBI:18420"/>
    </ligand>
</feature>
<reference evidence="17 18" key="1">
    <citation type="submission" date="2013-02" db="EMBL/GenBank/DDBJ databases">
        <title>The Genome Sequence of Acinetobacter beijerinckii CIP 110307.</title>
        <authorList>
            <consortium name="The Broad Institute Genome Sequencing Platform"/>
            <consortium name="The Broad Institute Genome Sequencing Center for Infectious Disease"/>
            <person name="Cerqueira G."/>
            <person name="Feldgarden M."/>
            <person name="Courvalin P."/>
            <person name="Perichon B."/>
            <person name="Grillot-Courvalin C."/>
            <person name="Clermont D."/>
            <person name="Rocha E."/>
            <person name="Yoon E.-J."/>
            <person name="Nemec A."/>
            <person name="Walker B."/>
            <person name="Young S.K."/>
            <person name="Zeng Q."/>
            <person name="Gargeya S."/>
            <person name="Fitzgerald M."/>
            <person name="Haas B."/>
            <person name="Abouelleil A."/>
            <person name="Alvarado L."/>
            <person name="Arachchi H.M."/>
            <person name="Berlin A.M."/>
            <person name="Chapman S.B."/>
            <person name="Dewar J."/>
            <person name="Goldberg J."/>
            <person name="Griggs A."/>
            <person name="Gujja S."/>
            <person name="Hansen M."/>
            <person name="Howarth C."/>
            <person name="Imamovic A."/>
            <person name="Larimer J."/>
            <person name="McCowan C."/>
            <person name="Murphy C."/>
            <person name="Neiman D."/>
            <person name="Pearson M."/>
            <person name="Priest M."/>
            <person name="Roberts A."/>
            <person name="Saif S."/>
            <person name="Shea T."/>
            <person name="Sisk P."/>
            <person name="Sykes S."/>
            <person name="Wortman J."/>
            <person name="Nusbaum C."/>
            <person name="Birren B."/>
        </authorList>
    </citation>
    <scope>NUCLEOTIDE SEQUENCE [LARGE SCALE GENOMIC DNA]</scope>
    <source>
        <strain evidence="17 18">CIP 110307</strain>
    </source>
</reference>
<feature type="active site" description="Proton acceptor" evidence="12">
    <location>
        <position position="137"/>
    </location>
</feature>
<feature type="binding site" evidence="13">
    <location>
        <position position="248"/>
    </location>
    <ligand>
        <name>substrate</name>
    </ligand>
</feature>
<protein>
    <recommendedName>
        <fullName evidence="5">fumarylacetoacetase</fullName>
        <ecNumber evidence="5">3.7.1.2</ecNumber>
    </recommendedName>
</protein>
<evidence type="ECO:0000313" key="17">
    <source>
        <dbReference type="EMBL" id="ENW04496.1"/>
    </source>
</evidence>
<dbReference type="PANTHER" id="PTHR43069:SF2">
    <property type="entry name" value="FUMARYLACETOACETASE"/>
    <property type="match status" value="1"/>
</dbReference>
<dbReference type="InterPro" id="IPR036663">
    <property type="entry name" value="Fumarylacetoacetase_C_sf"/>
</dbReference>
<feature type="binding site" evidence="14">
    <location>
        <position position="205"/>
    </location>
    <ligand>
        <name>Ca(2+)</name>
        <dbReference type="ChEBI" id="CHEBI:29108"/>
    </ligand>
</feature>
<dbReference type="Gene3D" id="3.90.850.10">
    <property type="entry name" value="Fumarylacetoacetase-like, C-terminal domain"/>
    <property type="match status" value="1"/>
</dbReference>
<feature type="binding site" evidence="13">
    <location>
        <position position="355"/>
    </location>
    <ligand>
        <name>substrate</name>
    </ligand>
</feature>
<dbReference type="FunFam" id="3.90.850.10:FF:000004">
    <property type="entry name" value="Fumarylacetoacetase"/>
    <property type="match status" value="1"/>
</dbReference>
<dbReference type="Gene3D" id="2.30.30.230">
    <property type="entry name" value="Fumarylacetoacetase, N-terminal domain"/>
    <property type="match status" value="1"/>
</dbReference>
<comment type="cofactor">
    <cofactor evidence="2 14">
        <name>Mg(2+)</name>
        <dbReference type="ChEBI" id="CHEBI:18420"/>
    </cofactor>
</comment>
<dbReference type="NCBIfam" id="TIGR01266">
    <property type="entry name" value="fum_ac_acetase"/>
    <property type="match status" value="1"/>
</dbReference>
<proteinExistence type="inferred from homology"/>
<dbReference type="GO" id="GO:0006559">
    <property type="term" value="P:L-phenylalanine catabolic process"/>
    <property type="evidence" value="ECO:0007669"/>
    <property type="project" value="UniProtKB-UniPathway"/>
</dbReference>
<keyword evidence="9 14" id="KW-0460">Magnesium</keyword>
<accession>N9FHX5</accession>
<evidence type="ECO:0000256" key="2">
    <source>
        <dbReference type="ARBA" id="ARBA00001946"/>
    </source>
</evidence>
<dbReference type="EMBL" id="APQL01000009">
    <property type="protein sequence ID" value="ENW04496.1"/>
    <property type="molecule type" value="Genomic_DNA"/>
</dbReference>
<dbReference type="PATRIC" id="fig|1217648.3.peg.2597"/>
<dbReference type="UniPathway" id="UPA00139">
    <property type="reaction ID" value="UER00341"/>
</dbReference>
<dbReference type="GeneID" id="29857845"/>
<comment type="similarity">
    <text evidence="4">Belongs to the FAH family.</text>
</comment>
<keyword evidence="8 14" id="KW-0106">Calcium</keyword>
<dbReference type="GO" id="GO:0046872">
    <property type="term" value="F:metal ion binding"/>
    <property type="evidence" value="ECO:0007669"/>
    <property type="project" value="UniProtKB-KW"/>
</dbReference>
<evidence type="ECO:0000256" key="7">
    <source>
        <dbReference type="ARBA" id="ARBA00022801"/>
    </source>
</evidence>
<evidence type="ECO:0000259" key="15">
    <source>
        <dbReference type="Pfam" id="PF01557"/>
    </source>
</evidence>
<feature type="binding site" evidence="13">
    <location>
        <position position="146"/>
    </location>
    <ligand>
        <name>substrate</name>
    </ligand>
</feature>
<dbReference type="PANTHER" id="PTHR43069">
    <property type="entry name" value="FUMARYLACETOACETASE"/>
    <property type="match status" value="1"/>
</dbReference>
<evidence type="ECO:0000256" key="8">
    <source>
        <dbReference type="ARBA" id="ARBA00022837"/>
    </source>
</evidence>
<evidence type="ECO:0000256" key="1">
    <source>
        <dbReference type="ARBA" id="ARBA00001913"/>
    </source>
</evidence>
<dbReference type="InterPro" id="IPR036462">
    <property type="entry name" value="Fumarylacetoacetase_N_sf"/>
</dbReference>
<comment type="cofactor">
    <cofactor evidence="1 14">
        <name>Ca(2+)</name>
        <dbReference type="ChEBI" id="CHEBI:29108"/>
    </cofactor>
</comment>
<dbReference type="STRING" id="262668.GCA_000931715_02954"/>
<evidence type="ECO:0000256" key="11">
    <source>
        <dbReference type="ARBA" id="ARBA00023232"/>
    </source>
</evidence>
<feature type="binding site" evidence="14">
    <location>
        <position position="203"/>
    </location>
    <ligand>
        <name>Ca(2+)</name>
        <dbReference type="ChEBI" id="CHEBI:29108"/>
    </ligand>
</feature>
<dbReference type="InterPro" id="IPR005959">
    <property type="entry name" value="Fumarylacetoacetase"/>
</dbReference>